<organism evidence="5 6">
    <name type="scientific">Candidatus Nitrosarchaeum limnium BG20</name>
    <dbReference type="NCBI Taxonomy" id="859192"/>
    <lineage>
        <taxon>Archaea</taxon>
        <taxon>Nitrososphaerota</taxon>
        <taxon>Nitrososphaeria</taxon>
        <taxon>Nitrosopumilales</taxon>
        <taxon>Nitrosopumilaceae</taxon>
        <taxon>Nitrosarchaeum</taxon>
    </lineage>
</organism>
<dbReference type="InterPro" id="IPR029063">
    <property type="entry name" value="SAM-dependent_MTases_sf"/>
</dbReference>
<dbReference type="EMBL" id="AHJG01000096">
    <property type="protein sequence ID" value="EPA06167.1"/>
    <property type="molecule type" value="Genomic_DNA"/>
</dbReference>
<evidence type="ECO:0000256" key="3">
    <source>
        <dbReference type="RuleBase" id="RU362026"/>
    </source>
</evidence>
<dbReference type="InterPro" id="IPR002941">
    <property type="entry name" value="DNA_methylase_N4/N6"/>
</dbReference>
<evidence type="ECO:0000256" key="2">
    <source>
        <dbReference type="ARBA" id="ARBA00022679"/>
    </source>
</evidence>
<sequence>MKTKFVLNDVVCADSKTLSKLIKLNSVALTVTSPPYGNAINYSQHVKNLKSGKGKEFRGNVGGTLDDYLNEMQEIFSEVKKVTMPGGFCCIVIADELSEGTLVPLPSLLVSKLVDLKDEDEGWHLRDMIIWNKVTAGRSGAGNRFGQFVKIPVPTRYRANIMHEYIIVLQKGKKARFLLKETEPKVPLNRAMKRQVALSVWDITPVPPNAVKHPAVFPEQIPWRLIQMYTKPGDVVLDPMCGSGQTVKVANSLKRKYIGVDIRKEYVSLAKKRAKEKMMLSNFMIPLYFPVKWVDGVQSGKKSDAHIDVEDHIPKGFKIIFQKLSKDSENGTDTTHIYYKNKSGDYICCIIGASQEPYMMKLGNPKKASSPLKKILSKLPDTFDLLDVKSILPDGIPDDPYSLVSLVDVLEYEKNVKRKTRSLTKVVYEKSPRSKK</sequence>
<evidence type="ECO:0000259" key="4">
    <source>
        <dbReference type="Pfam" id="PF01555"/>
    </source>
</evidence>
<dbReference type="PRINTS" id="PR00508">
    <property type="entry name" value="S21N4MTFRASE"/>
</dbReference>
<dbReference type="Pfam" id="PF01555">
    <property type="entry name" value="N6_N4_Mtase"/>
    <property type="match status" value="1"/>
</dbReference>
<dbReference type="GO" id="GO:0003677">
    <property type="term" value="F:DNA binding"/>
    <property type="evidence" value="ECO:0007669"/>
    <property type="project" value="InterPro"/>
</dbReference>
<dbReference type="SUPFAM" id="SSF53335">
    <property type="entry name" value="S-adenosyl-L-methionine-dependent methyltransferases"/>
    <property type="match status" value="1"/>
</dbReference>
<dbReference type="EC" id="2.1.1.113" evidence="3"/>
<dbReference type="AlphaFoldDB" id="S2ENX9"/>
<keyword evidence="2 5" id="KW-0808">Transferase</keyword>
<keyword evidence="3" id="KW-0680">Restriction system</keyword>
<keyword evidence="1 3" id="KW-0489">Methyltransferase</keyword>
<dbReference type="GO" id="GO:0009307">
    <property type="term" value="P:DNA restriction-modification system"/>
    <property type="evidence" value="ECO:0007669"/>
    <property type="project" value="UniProtKB-KW"/>
</dbReference>
<gene>
    <name evidence="5" type="ORF">BG20_I0816</name>
</gene>
<comment type="catalytic activity">
    <reaction evidence="3">
        <text>a 2'-deoxycytidine in DNA + S-adenosyl-L-methionine = an N(4)-methyl-2'-deoxycytidine in DNA + S-adenosyl-L-homocysteine + H(+)</text>
        <dbReference type="Rhea" id="RHEA:16857"/>
        <dbReference type="Rhea" id="RHEA-COMP:11369"/>
        <dbReference type="Rhea" id="RHEA-COMP:13674"/>
        <dbReference type="ChEBI" id="CHEBI:15378"/>
        <dbReference type="ChEBI" id="CHEBI:57856"/>
        <dbReference type="ChEBI" id="CHEBI:59789"/>
        <dbReference type="ChEBI" id="CHEBI:85452"/>
        <dbReference type="ChEBI" id="CHEBI:137933"/>
        <dbReference type="EC" id="2.1.1.113"/>
    </reaction>
</comment>
<accession>S2ENX9</accession>
<evidence type="ECO:0000313" key="5">
    <source>
        <dbReference type="EMBL" id="EPA06167.1"/>
    </source>
</evidence>
<dbReference type="OrthoDB" id="7080at2157"/>
<evidence type="ECO:0000256" key="1">
    <source>
        <dbReference type="ARBA" id="ARBA00022603"/>
    </source>
</evidence>
<reference evidence="5 6" key="1">
    <citation type="journal article" date="2012" name="J. Bacteriol.">
        <title>Genome Sequence of "Candidatus Nitrosoarchaeum limnia" BG20, a Low-Salinity Ammonia-Oxidizing Archaeon from the San Francisco Bay Estuary.</title>
        <authorList>
            <person name="Mosier A.C."/>
            <person name="Allen E.E."/>
            <person name="Kim M."/>
            <person name="Ferriera S."/>
            <person name="Francis C.A."/>
        </authorList>
    </citation>
    <scope>NUCLEOTIDE SEQUENCE [LARGE SCALE GENOMIC DNA]</scope>
    <source>
        <strain evidence="5 6">BG20</strain>
    </source>
</reference>
<comment type="similarity">
    <text evidence="3">Belongs to the N(4)/N(6)-methyltransferase family.</text>
</comment>
<dbReference type="GO" id="GO:0008170">
    <property type="term" value="F:N-methyltransferase activity"/>
    <property type="evidence" value="ECO:0007669"/>
    <property type="project" value="InterPro"/>
</dbReference>
<name>S2ENX9_9ARCH</name>
<dbReference type="GO" id="GO:0032259">
    <property type="term" value="P:methylation"/>
    <property type="evidence" value="ECO:0007669"/>
    <property type="project" value="UniProtKB-KW"/>
</dbReference>
<feature type="domain" description="DNA methylase N-4/N-6" evidence="4">
    <location>
        <begin position="27"/>
        <end position="272"/>
    </location>
</feature>
<proteinExistence type="inferred from homology"/>
<dbReference type="PANTHER" id="PTHR13370">
    <property type="entry name" value="RNA METHYLASE-RELATED"/>
    <property type="match status" value="1"/>
</dbReference>
<keyword evidence="3" id="KW-0949">S-adenosyl-L-methionine</keyword>
<keyword evidence="6" id="KW-1185">Reference proteome</keyword>
<dbReference type="InterPro" id="IPR001091">
    <property type="entry name" value="RM_Methyltransferase"/>
</dbReference>
<comment type="caution">
    <text evidence="5">The sequence shown here is derived from an EMBL/GenBank/DDBJ whole genome shotgun (WGS) entry which is preliminary data.</text>
</comment>
<dbReference type="RefSeq" id="WP_157999266.1">
    <property type="nucleotide sequence ID" value="NZ_AHJG01000096.1"/>
</dbReference>
<dbReference type="PATRIC" id="fig|859192.6.peg.624"/>
<dbReference type="PANTHER" id="PTHR13370:SF3">
    <property type="entry name" value="TRNA (GUANINE(10)-N2)-METHYLTRANSFERASE HOMOLOG"/>
    <property type="match status" value="1"/>
</dbReference>
<dbReference type="Proteomes" id="UP000014065">
    <property type="component" value="Unassembled WGS sequence"/>
</dbReference>
<dbReference type="Gene3D" id="3.40.50.150">
    <property type="entry name" value="Vaccinia Virus protein VP39"/>
    <property type="match status" value="1"/>
</dbReference>
<dbReference type="GO" id="GO:0005737">
    <property type="term" value="C:cytoplasm"/>
    <property type="evidence" value="ECO:0007669"/>
    <property type="project" value="TreeGrafter"/>
</dbReference>
<protein>
    <recommendedName>
        <fullName evidence="3">Type II methyltransferase</fullName>
        <ecNumber evidence="3">2.1.1.113</ecNumber>
    </recommendedName>
    <alternativeName>
        <fullName evidence="3">N-4 cytosine-specific methyltransferase</fullName>
    </alternativeName>
</protein>
<dbReference type="GO" id="GO:0015667">
    <property type="term" value="F:site-specific DNA-methyltransferase (cytosine-N4-specific) activity"/>
    <property type="evidence" value="ECO:0007669"/>
    <property type="project" value="UniProtKB-EC"/>
</dbReference>
<evidence type="ECO:0000313" key="6">
    <source>
        <dbReference type="Proteomes" id="UP000014065"/>
    </source>
</evidence>